<dbReference type="Proteomes" id="UP000004290">
    <property type="component" value="Unassembled WGS sequence"/>
</dbReference>
<dbReference type="HOGENOM" id="CLU_3066657_0_0_9"/>
<proteinExistence type="predicted"/>
<gene>
    <name evidence="1" type="ORF">HMPREF9319_0580</name>
</gene>
<accession>E0PCK7</accession>
<reference evidence="1 2" key="1">
    <citation type="submission" date="2010-07" db="EMBL/GenBank/DDBJ databases">
        <authorList>
            <person name="Muzny D."/>
            <person name="Qin X."/>
            <person name="Deng J."/>
            <person name="Jiang H."/>
            <person name="Liu Y."/>
            <person name="Qu J."/>
            <person name="Song X.-Z."/>
            <person name="Zhang L."/>
            <person name="Thornton R."/>
            <person name="Coyle M."/>
            <person name="Francisco L."/>
            <person name="Jackson L."/>
            <person name="Javaid M."/>
            <person name="Korchina V."/>
            <person name="Kovar C."/>
            <person name="Mata R."/>
            <person name="Mathew T."/>
            <person name="Ngo R."/>
            <person name="Nguyen L."/>
            <person name="Nguyen N."/>
            <person name="Okwuonu G."/>
            <person name="Ongeri F."/>
            <person name="Pham C."/>
            <person name="Simmons D."/>
            <person name="Wilczek-Boney K."/>
            <person name="Hale W."/>
            <person name="Jakkamsetti A."/>
            <person name="Pham P."/>
            <person name="Ruth R."/>
            <person name="San Lucas F."/>
            <person name="Warren J."/>
            <person name="Zhang J."/>
            <person name="Zhao Z."/>
            <person name="Zhou C."/>
            <person name="Zhu D."/>
            <person name="Lee S."/>
            <person name="Bess C."/>
            <person name="Blankenburg K."/>
            <person name="Forbes L."/>
            <person name="Fu Q."/>
            <person name="Gubbala S."/>
            <person name="Hirani K."/>
            <person name="Jayaseelan J.C."/>
            <person name="Lara F."/>
            <person name="Munidasa M."/>
            <person name="Palculict T."/>
            <person name="Patil S."/>
            <person name="Pu L.-L."/>
            <person name="Saada N."/>
            <person name="Tang L."/>
            <person name="Weissenberger G."/>
            <person name="Zhu Y."/>
            <person name="Hemphill L."/>
            <person name="Shang Y."/>
            <person name="Youmans B."/>
            <person name="Ayvaz T."/>
            <person name="Ross M."/>
            <person name="Santibanez J."/>
            <person name="Aqrawi P."/>
            <person name="Gross S."/>
            <person name="Joshi V."/>
            <person name="Fowler G."/>
            <person name="Nazareth L."/>
            <person name="Reid J."/>
            <person name="Worley K."/>
            <person name="Petrosino J."/>
            <person name="Highlander S."/>
            <person name="Gibbs R."/>
        </authorList>
    </citation>
    <scope>NUCLEOTIDE SEQUENCE [LARGE SCALE GENOMIC DNA]</scope>
    <source>
        <strain evidence="1 2">ATCC 700338</strain>
    </source>
</reference>
<evidence type="ECO:0000313" key="1">
    <source>
        <dbReference type="EMBL" id="EFM27815.1"/>
    </source>
</evidence>
<keyword evidence="2" id="KW-1185">Reference proteome</keyword>
<name>E0PCK7_STREI</name>
<evidence type="ECO:0000313" key="2">
    <source>
        <dbReference type="Proteomes" id="UP000004290"/>
    </source>
</evidence>
<organism evidence="1 2">
    <name type="scientific">Streptococcus equinus ATCC 700338</name>
    <dbReference type="NCBI Taxonomy" id="864569"/>
    <lineage>
        <taxon>Bacteria</taxon>
        <taxon>Bacillati</taxon>
        <taxon>Bacillota</taxon>
        <taxon>Bacilli</taxon>
        <taxon>Lactobacillales</taxon>
        <taxon>Streptococcaceae</taxon>
        <taxon>Streptococcus</taxon>
    </lineage>
</organism>
<dbReference type="AlphaFoldDB" id="E0PCK7"/>
<sequence length="53" mass="5714">MISLICLLKLPNKIIKLGSKEAPAFSSGIRLASYIAGKSVNNPQNLNPHIIIL</sequence>
<comment type="caution">
    <text evidence="1">The sequence shown here is derived from an EMBL/GenBank/DDBJ whole genome shotgun (WGS) entry which is preliminary data.</text>
</comment>
<dbReference type="EMBL" id="AEEL01000011">
    <property type="protein sequence ID" value="EFM27815.1"/>
    <property type="molecule type" value="Genomic_DNA"/>
</dbReference>
<protein>
    <submittedName>
        <fullName evidence="1">Uncharacterized protein</fullName>
    </submittedName>
</protein>